<evidence type="ECO:0000256" key="3">
    <source>
        <dbReference type="ARBA" id="ARBA00023026"/>
    </source>
</evidence>
<dbReference type="GO" id="GO:0005576">
    <property type="term" value="C:extracellular region"/>
    <property type="evidence" value="ECO:0007669"/>
    <property type="project" value="UniProtKB-SubCell"/>
</dbReference>
<feature type="domain" description="Insecticide toxin TcdB middle/N-terminal" evidence="4">
    <location>
        <begin position="694"/>
        <end position="786"/>
    </location>
</feature>
<accession>A0A8H4W4F7</accession>
<dbReference type="InterPro" id="IPR050708">
    <property type="entry name" value="T6SS_VgrG/RHS"/>
</dbReference>
<dbReference type="Pfam" id="PF12256">
    <property type="entry name" value="TcdB_toxin_midN"/>
    <property type="match status" value="1"/>
</dbReference>
<dbReference type="NCBIfam" id="TIGR03696">
    <property type="entry name" value="Rhs_assc_core"/>
    <property type="match status" value="1"/>
</dbReference>
<evidence type="ECO:0000259" key="4">
    <source>
        <dbReference type="Pfam" id="PF12256"/>
    </source>
</evidence>
<dbReference type="InterPro" id="IPR028994">
    <property type="entry name" value="Integrin_alpha_N"/>
</dbReference>
<dbReference type="Gene3D" id="2.180.10.10">
    <property type="entry name" value="RHS repeat-associated core"/>
    <property type="match status" value="1"/>
</dbReference>
<name>A0A8H4W4F7_9HELO</name>
<proteinExistence type="predicted"/>
<dbReference type="InterPro" id="IPR003284">
    <property type="entry name" value="Sal_SpvB"/>
</dbReference>
<dbReference type="InterPro" id="IPR022045">
    <property type="entry name" value="TcdB_toxin_mid/N"/>
</dbReference>
<comment type="caution">
    <text evidence="5">The sequence shown here is derived from an EMBL/GenBank/DDBJ whole genome shotgun (WGS) entry which is preliminary data.</text>
</comment>
<dbReference type="PANTHER" id="PTHR32305:SF15">
    <property type="entry name" value="PROTEIN RHSA-RELATED"/>
    <property type="match status" value="1"/>
</dbReference>
<dbReference type="Pfam" id="PF03534">
    <property type="entry name" value="SpvB"/>
    <property type="match status" value="1"/>
</dbReference>
<keyword evidence="2" id="KW-0964">Secreted</keyword>
<comment type="subcellular location">
    <subcellularLocation>
        <location evidence="1">Secreted</location>
    </subcellularLocation>
</comment>
<dbReference type="Proteomes" id="UP000566819">
    <property type="component" value="Unassembled WGS sequence"/>
</dbReference>
<keyword evidence="3" id="KW-0843">Virulence</keyword>
<evidence type="ECO:0000313" key="6">
    <source>
        <dbReference type="Proteomes" id="UP000566819"/>
    </source>
</evidence>
<dbReference type="EMBL" id="JAAMPI010000263">
    <property type="protein sequence ID" value="KAF4633402.1"/>
    <property type="molecule type" value="Genomic_DNA"/>
</dbReference>
<evidence type="ECO:0000256" key="1">
    <source>
        <dbReference type="ARBA" id="ARBA00004613"/>
    </source>
</evidence>
<dbReference type="InterPro" id="IPR018247">
    <property type="entry name" value="EF_Hand_1_Ca_BS"/>
</dbReference>
<protein>
    <recommendedName>
        <fullName evidence="4">Insecticide toxin TcdB middle/N-terminal domain-containing protein</fullName>
    </recommendedName>
</protein>
<evidence type="ECO:0000256" key="2">
    <source>
        <dbReference type="ARBA" id="ARBA00022525"/>
    </source>
</evidence>
<dbReference type="GO" id="GO:0005737">
    <property type="term" value="C:cytoplasm"/>
    <property type="evidence" value="ECO:0007669"/>
    <property type="project" value="InterPro"/>
</dbReference>
<keyword evidence="6" id="KW-1185">Reference proteome</keyword>
<organism evidence="5 6">
    <name type="scientific">Cudoniella acicularis</name>
    <dbReference type="NCBI Taxonomy" id="354080"/>
    <lineage>
        <taxon>Eukaryota</taxon>
        <taxon>Fungi</taxon>
        <taxon>Dikarya</taxon>
        <taxon>Ascomycota</taxon>
        <taxon>Pezizomycotina</taxon>
        <taxon>Leotiomycetes</taxon>
        <taxon>Helotiales</taxon>
        <taxon>Tricladiaceae</taxon>
        <taxon>Cudoniella</taxon>
    </lineage>
</organism>
<evidence type="ECO:0000313" key="5">
    <source>
        <dbReference type="EMBL" id="KAF4633402.1"/>
    </source>
</evidence>
<gene>
    <name evidence="5" type="ORF">G7Y89_g4723</name>
</gene>
<dbReference type="OrthoDB" id="5426877at2759"/>
<dbReference type="InterPro" id="IPR022385">
    <property type="entry name" value="Rhs_assc_core"/>
</dbReference>
<sequence length="2167" mass="244901">MVESFLEEPSQKAASPFAEQQYSLPRPKAGGAHASLSESLTFEPTRGSCNLAIPITATPARRGFEPQLQLRYDSGAGNGPFGIGWTLDLPKIVRQTSRGVPTYGESDVFIHHANGDPVELVPSNVSLEREVRETRYQIRQFKPQLLKSPFCLEQWTNKADPDDVHWRHISAENVTTLFGLSSSSRIMSAETKGIFSWLASQKFDCYGNVINFSYKSEDSIAGDEESPHQSNNKYIERVQYGNCVPFQRDQIGKCFDFHFEIFFVYSQLSPCEAARSLQEKGDPNRTWLCRQDAFSSFRSGFEIRTRRLCRQILMLHHFDEEPSMQTSDEDSECLIGSFSLEYLEHPGGTQMKRFVETGHCGLVTKSKPAIEFDYTTSMLNLDTTIKSVLLGSFLSFEQLKWIDMDGTGLPSLAIKNENGYFIRENISTISDTPIFTDWVRMADFPALEKGKLSDFDNDGCIEYVDWRHGFFKKRGAKWENFKQFQQVPNYDPESSHFRFIDLTGNGTGDVLVADKETYLWFQSLREKGFTGPKATRFANQEPSLRPSLQPTHLHELLYLADMTGDGLLDLVCIRNGSISYWPNVGHGAFGEQILMRNSPWFESNDEFSHSRLVLHDLDGSGTADLVYLPSAGGLQVYLNESGNAWTAASEYPQFPRCHQNDMPQLIDLYGNGTMCAVLFDRATGGLFILDFFSSKKPRMLSMFRNGFGLETEFQYTSSSQLQKRDALAGQQWRLTLPFSIQCLTQASTYDKILDARTTRHFQYRDGYYDDIRREFNGFGLVEEWNGPKDAFTTLHTTSWYFTGSVDQYSDLVLEHQPDQVPFTLPSGLSGSISREALRAAKGNLIRKHSAPASVSCDGKLLESEHRSYQIQLQSEVSGHESFRVNLVQATTSTFELETVPRIHQYCAYEIDEYGNALTWADIYFGSQSSTCTGQASTKVLLTQREVTKLLDLDDDFRAPVESERRQAGALSAMIHEPHQHISFEYLQQQAGKMTLLNTTRQFFRSDDLRGILSLGHNGILGLFAYESRLVFDAEDVQNLKRGLGNTVQADLEESGYVEGDNGCWYAQSGRWFFEPQRSDISTQIWLGSELEAARKAFFTPCFHVDQFGNHQIFQYDRYWLCKARLELPLGMKSSAEYNYRNMMMSLFINENENTWSYEYDALGHVSREFEGRITSNTELKENNLPSDFANIELNAKDLLRGGIAYNFHDYESKPYKSIHIAKFKHSESISISYLDGAGKLCQERSFVAQNKWLVSSSRALALDSSIQHDFDPFYDLSPDFGLPPPGTNFLTTIFDSLHRPTLIVRQDEAWSWVENKAWSRTEHSFGDTATLTPPQNFGPALTESNRSLKSSQEVRNLTYSYTPRIICFDCQGQDIQLVSQIGQNNAISTRKIRSVDGRVQEVYNSKGNCVLLNSYSKSGDVYFTKSADAGEQYVLRSVDGLMTRLFKGDVRRTSFRFDKLRRPTDDLENDQIFVSRAYYEDRSPANAFGRVRMVKNSAITTSFLGYDVRGNPEKIEQQIHLPGAEGLTNVLPKFKIGKEYDLDSRVLLSRSPNGKELLYDYDPKGRLRNVGGLAKIDYTPTGHLLDLSFQNGCKTTFEYSKTNWLKRKVTTTRGEHIQECLYQRDIMGRITELSDDAVSNFKIEQQEPLLWTYDYDGHGRLLSGTTHSLPNGETSLIINSLKNQGRSIPTLTRKQENYAYDSEGNITSLEHNDSGDLTQLEYGYDGASNKLQSVSKDNQSFHTVKYENRDGALGLPSQLNKLRLQWNSEQKLFKVVDEDTMSETSYLYDTLGMRIAKVTHHEDRAMIYVYLEEFESTFIYENGKLSKLDDTISVRTGDTLLGRIGGQKGITTILADHLSSISLELDAQGQVTTYRSYAPYGEISFELRLEEQSSNTQHDSSTVGFTGNKHDIETNFDYSKNRYLASQLKRWLSPDPSGLAGGSTNLYCYADADPINKVDHDGLFPLWVTHEGTGEKFGALHMLSKLGNTLMMTAVYWKASNMLDRGSNSPNAAVNIVSALTTGALMKKVENSAQQAYGYVNQEHPGSASDFATMVGLAGTALRWGAMTPMQRLCATVVSNLGGFQDLGGSGPNVVRGQEATAIQSMKAQNPSQLEHDYSNGNYYHVSVLRDNIFTVPVKMSDQAKKEQFNTDPHSMVRLDAQVKHKF</sequence>
<reference evidence="5 6" key="1">
    <citation type="submission" date="2020-03" db="EMBL/GenBank/DDBJ databases">
        <title>Draft Genome Sequence of Cudoniella acicularis.</title>
        <authorList>
            <person name="Buettner E."/>
            <person name="Kellner H."/>
        </authorList>
    </citation>
    <scope>NUCLEOTIDE SEQUENCE [LARGE SCALE GENOMIC DNA]</scope>
    <source>
        <strain evidence="5 6">DSM 108380</strain>
    </source>
</reference>
<dbReference type="SUPFAM" id="SSF69318">
    <property type="entry name" value="Integrin alpha N-terminal domain"/>
    <property type="match status" value="1"/>
</dbReference>
<dbReference type="PROSITE" id="PS00018">
    <property type="entry name" value="EF_HAND_1"/>
    <property type="match status" value="1"/>
</dbReference>
<dbReference type="PANTHER" id="PTHR32305">
    <property type="match status" value="1"/>
</dbReference>